<keyword evidence="1" id="KW-0812">Transmembrane</keyword>
<evidence type="ECO:0000256" key="1">
    <source>
        <dbReference type="SAM" id="Phobius"/>
    </source>
</evidence>
<evidence type="ECO:0000313" key="4">
    <source>
        <dbReference type="Proteomes" id="UP000626092"/>
    </source>
</evidence>
<feature type="domain" description="Serine/threonine specific protein phosphatases" evidence="2">
    <location>
        <begin position="4"/>
        <end position="141"/>
    </location>
</feature>
<protein>
    <recommendedName>
        <fullName evidence="2">Serine/threonine specific protein phosphatases domain-containing protein</fullName>
    </recommendedName>
</protein>
<dbReference type="PANTHER" id="PTHR11668">
    <property type="entry name" value="SERINE/THREONINE PROTEIN PHOSPHATASE"/>
    <property type="match status" value="1"/>
</dbReference>
<dbReference type="EMBL" id="WJXA01000009">
    <property type="protein sequence ID" value="KAF7133348.1"/>
    <property type="molecule type" value="Genomic_DNA"/>
</dbReference>
<evidence type="ECO:0000313" key="3">
    <source>
        <dbReference type="EMBL" id="KAF7133348.1"/>
    </source>
</evidence>
<sequence length="152" mass="16676">MNFADPSTAFLAAAGGHTVKLFDASVESGDPCTLSYTPSPGFQVTFMANTVIYYGYLSMGAFLLKPIFGPDKVSEFLAKHDLDLVCRAHQVVEDGYESFAERQLVTVFSAPNYCGEFDNAGSLMSVDENLMCSFQILKPAEKMSKFMMSTKM</sequence>
<dbReference type="InterPro" id="IPR050341">
    <property type="entry name" value="PP1_catalytic_subunit"/>
</dbReference>
<organism evidence="3 4">
    <name type="scientific">Rhododendron simsii</name>
    <name type="common">Sims's rhododendron</name>
    <dbReference type="NCBI Taxonomy" id="118357"/>
    <lineage>
        <taxon>Eukaryota</taxon>
        <taxon>Viridiplantae</taxon>
        <taxon>Streptophyta</taxon>
        <taxon>Embryophyta</taxon>
        <taxon>Tracheophyta</taxon>
        <taxon>Spermatophyta</taxon>
        <taxon>Magnoliopsida</taxon>
        <taxon>eudicotyledons</taxon>
        <taxon>Gunneridae</taxon>
        <taxon>Pentapetalae</taxon>
        <taxon>asterids</taxon>
        <taxon>Ericales</taxon>
        <taxon>Ericaceae</taxon>
        <taxon>Ericoideae</taxon>
        <taxon>Rhodoreae</taxon>
        <taxon>Rhododendron</taxon>
    </lineage>
</organism>
<evidence type="ECO:0000259" key="2">
    <source>
        <dbReference type="SMART" id="SM00156"/>
    </source>
</evidence>
<name>A0A834LCP4_RHOSS</name>
<dbReference type="InterPro" id="IPR029052">
    <property type="entry name" value="Metallo-depent_PP-like"/>
</dbReference>
<dbReference type="PRINTS" id="PR00114">
    <property type="entry name" value="STPHPHTASE"/>
</dbReference>
<dbReference type="AlphaFoldDB" id="A0A834LCP4"/>
<dbReference type="PANTHER" id="PTHR11668:SF490">
    <property type="entry name" value="SERINE_THREONINE-PROTEIN PHOSPHATASE PP1 ISOZYME 4"/>
    <property type="match status" value="1"/>
</dbReference>
<dbReference type="GO" id="GO:0004722">
    <property type="term" value="F:protein serine/threonine phosphatase activity"/>
    <property type="evidence" value="ECO:0007669"/>
    <property type="project" value="TreeGrafter"/>
</dbReference>
<comment type="caution">
    <text evidence="3">The sequence shown here is derived from an EMBL/GenBank/DDBJ whole genome shotgun (WGS) entry which is preliminary data.</text>
</comment>
<dbReference type="SUPFAM" id="SSF56300">
    <property type="entry name" value="Metallo-dependent phosphatases"/>
    <property type="match status" value="1"/>
</dbReference>
<dbReference type="Gene3D" id="3.60.21.10">
    <property type="match status" value="1"/>
</dbReference>
<keyword evidence="1" id="KW-1133">Transmembrane helix</keyword>
<keyword evidence="1" id="KW-0472">Membrane</keyword>
<dbReference type="GO" id="GO:0005634">
    <property type="term" value="C:nucleus"/>
    <property type="evidence" value="ECO:0007669"/>
    <property type="project" value="TreeGrafter"/>
</dbReference>
<keyword evidence="4" id="KW-1185">Reference proteome</keyword>
<reference evidence="3" key="1">
    <citation type="submission" date="2019-11" db="EMBL/GenBank/DDBJ databases">
        <authorList>
            <person name="Liu Y."/>
            <person name="Hou J."/>
            <person name="Li T.-Q."/>
            <person name="Guan C.-H."/>
            <person name="Wu X."/>
            <person name="Wu H.-Z."/>
            <person name="Ling F."/>
            <person name="Zhang R."/>
            <person name="Shi X.-G."/>
            <person name="Ren J.-P."/>
            <person name="Chen E.-F."/>
            <person name="Sun J.-M."/>
        </authorList>
    </citation>
    <scope>NUCLEOTIDE SEQUENCE</scope>
    <source>
        <strain evidence="3">Adult_tree_wgs_1</strain>
        <tissue evidence="3">Leaves</tissue>
    </source>
</reference>
<dbReference type="GO" id="GO:0005737">
    <property type="term" value="C:cytoplasm"/>
    <property type="evidence" value="ECO:0007669"/>
    <property type="project" value="TreeGrafter"/>
</dbReference>
<dbReference type="OrthoDB" id="1930084at2759"/>
<proteinExistence type="predicted"/>
<accession>A0A834LCP4</accession>
<dbReference type="Proteomes" id="UP000626092">
    <property type="component" value="Unassembled WGS sequence"/>
</dbReference>
<feature type="transmembrane region" description="Helical" evidence="1">
    <location>
        <begin position="44"/>
        <end position="64"/>
    </location>
</feature>
<dbReference type="SMART" id="SM00156">
    <property type="entry name" value="PP2Ac"/>
    <property type="match status" value="1"/>
</dbReference>
<dbReference type="InterPro" id="IPR006186">
    <property type="entry name" value="Ser/Thr-sp_prot-phosphatase"/>
</dbReference>
<gene>
    <name evidence="3" type="ORF">RHSIM_Rhsim09G0169400</name>
</gene>